<sequence>MKADLELIPNVKSVSRRVRKSASSSQKRSYSPRTNNIKSESAESSSEDEVRIRRRRHDTSSSKDERDKESLDEKRSYRSSESGSSSSSSSQSLVEGNGEHSNNFGKKQRYQRALREPIDESD</sequence>
<proteinExistence type="predicted"/>
<evidence type="ECO:0000313" key="2">
    <source>
        <dbReference type="EMBL" id="EJW74121.1"/>
    </source>
</evidence>
<feature type="region of interest" description="Disordered" evidence="1">
    <location>
        <begin position="1"/>
        <end position="122"/>
    </location>
</feature>
<comment type="caution">
    <text evidence="2">The sequence shown here is derived from an EMBL/GenBank/DDBJ whole genome shotgun (WGS) entry which is preliminary data.</text>
</comment>
<evidence type="ECO:0000256" key="1">
    <source>
        <dbReference type="SAM" id="MobiDB-lite"/>
    </source>
</evidence>
<organism evidence="2 3">
    <name type="scientific">Wuchereria bancrofti</name>
    <dbReference type="NCBI Taxonomy" id="6293"/>
    <lineage>
        <taxon>Eukaryota</taxon>
        <taxon>Metazoa</taxon>
        <taxon>Ecdysozoa</taxon>
        <taxon>Nematoda</taxon>
        <taxon>Chromadorea</taxon>
        <taxon>Rhabditida</taxon>
        <taxon>Spirurina</taxon>
        <taxon>Spiruromorpha</taxon>
        <taxon>Filarioidea</taxon>
        <taxon>Onchocercidae</taxon>
        <taxon>Wuchereria</taxon>
    </lineage>
</organism>
<name>J9DWH4_WUCBA</name>
<feature type="compositionally biased region" description="Low complexity" evidence="1">
    <location>
        <begin position="79"/>
        <end position="92"/>
    </location>
</feature>
<feature type="compositionally biased region" description="Low complexity" evidence="1">
    <location>
        <begin position="21"/>
        <end position="33"/>
    </location>
</feature>
<evidence type="ECO:0000313" key="3">
    <source>
        <dbReference type="Proteomes" id="UP000004810"/>
    </source>
</evidence>
<dbReference type="EMBL" id="ADBV01012821">
    <property type="protein sequence ID" value="EJW74121.1"/>
    <property type="molecule type" value="Genomic_DNA"/>
</dbReference>
<gene>
    <name evidence="2" type="ORF">WUBG_14968</name>
</gene>
<feature type="compositionally biased region" description="Basic and acidic residues" evidence="1">
    <location>
        <begin position="58"/>
        <end position="78"/>
    </location>
</feature>
<protein>
    <submittedName>
        <fullName evidence="2">Uncharacterized protein</fullName>
    </submittedName>
</protein>
<dbReference type="Proteomes" id="UP000004810">
    <property type="component" value="Unassembled WGS sequence"/>
</dbReference>
<accession>J9DWH4</accession>
<reference evidence="3" key="1">
    <citation type="submission" date="2012-08" db="EMBL/GenBank/DDBJ databases">
        <title>The Genome Sequence of Wuchereria bancrofti.</title>
        <authorList>
            <person name="Nutman T.B."/>
            <person name="Fink D.L."/>
            <person name="Russ C."/>
            <person name="Young S."/>
            <person name="Zeng Q."/>
            <person name="Koehrsen M."/>
            <person name="Alvarado L."/>
            <person name="Berlin A."/>
            <person name="Chapman S.B."/>
            <person name="Chen Z."/>
            <person name="Freedman E."/>
            <person name="Gellesch M."/>
            <person name="Goldberg J."/>
            <person name="Griggs A."/>
            <person name="Gujja S."/>
            <person name="Heilman E.R."/>
            <person name="Heiman D."/>
            <person name="Hepburn T."/>
            <person name="Howarth C."/>
            <person name="Jen D."/>
            <person name="Larson L."/>
            <person name="Lewis B."/>
            <person name="Mehta T."/>
            <person name="Park D."/>
            <person name="Pearson M."/>
            <person name="Roberts A."/>
            <person name="Saif S."/>
            <person name="Shea T."/>
            <person name="Shenoy N."/>
            <person name="Sisk P."/>
            <person name="Stolte C."/>
            <person name="Sykes S."/>
            <person name="Walk T."/>
            <person name="White J."/>
            <person name="Yandava C."/>
            <person name="Haas B."/>
            <person name="Henn M.R."/>
            <person name="Nusbaum C."/>
            <person name="Birren B."/>
        </authorList>
    </citation>
    <scope>NUCLEOTIDE SEQUENCE [LARGE SCALE GENOMIC DNA]</scope>
    <source>
        <strain evidence="3">NA</strain>
    </source>
</reference>
<feature type="compositionally biased region" description="Basic and acidic residues" evidence="1">
    <location>
        <begin position="113"/>
        <end position="122"/>
    </location>
</feature>
<dbReference type="AlphaFoldDB" id="J9DWH4"/>